<name>A0A0C2GDV8_9BILA</name>
<evidence type="ECO:0000259" key="3">
    <source>
        <dbReference type="Pfam" id="PF25526"/>
    </source>
</evidence>
<dbReference type="AlphaFoldDB" id="A0A0C2GDV8"/>
<dbReference type="Pfam" id="PF25526">
    <property type="entry name" value="LIP-1"/>
    <property type="match status" value="1"/>
</dbReference>
<proteinExistence type="predicted"/>
<keyword evidence="5" id="KW-1185">Reference proteome</keyword>
<feature type="coiled-coil region" evidence="2">
    <location>
        <begin position="36"/>
        <end position="88"/>
    </location>
</feature>
<evidence type="ECO:0000313" key="4">
    <source>
        <dbReference type="EMBL" id="KIH59335.1"/>
    </source>
</evidence>
<dbReference type="GO" id="GO:0050808">
    <property type="term" value="P:synapse organization"/>
    <property type="evidence" value="ECO:0007669"/>
    <property type="project" value="TreeGrafter"/>
</dbReference>
<dbReference type="Proteomes" id="UP000054047">
    <property type="component" value="Unassembled WGS sequence"/>
</dbReference>
<reference evidence="4 5" key="1">
    <citation type="submission" date="2013-12" db="EMBL/GenBank/DDBJ databases">
        <title>Draft genome of the parsitic nematode Ancylostoma duodenale.</title>
        <authorList>
            <person name="Mitreva M."/>
        </authorList>
    </citation>
    <scope>NUCLEOTIDE SEQUENCE [LARGE SCALE GENOMIC DNA]</scope>
    <source>
        <strain evidence="4 5">Zhejiang</strain>
    </source>
</reference>
<dbReference type="EMBL" id="KN732077">
    <property type="protein sequence ID" value="KIH59335.1"/>
    <property type="molecule type" value="Genomic_DNA"/>
</dbReference>
<evidence type="ECO:0000256" key="1">
    <source>
        <dbReference type="ARBA" id="ARBA00022737"/>
    </source>
</evidence>
<dbReference type="InterPro" id="IPR057892">
    <property type="entry name" value="LIP-1_CC2"/>
</dbReference>
<evidence type="ECO:0000256" key="2">
    <source>
        <dbReference type="SAM" id="Coils"/>
    </source>
</evidence>
<gene>
    <name evidence="4" type="ORF">ANCDUO_10435</name>
</gene>
<dbReference type="InterPro" id="IPR029515">
    <property type="entry name" value="Liprin"/>
</dbReference>
<accession>A0A0C2GDV8</accession>
<feature type="coiled-coil region" evidence="2">
    <location>
        <begin position="151"/>
        <end position="273"/>
    </location>
</feature>
<dbReference type="PANTHER" id="PTHR12587">
    <property type="entry name" value="LAR INTERACTING PROTEIN LIP -RELATED PROTEIN"/>
    <property type="match status" value="1"/>
</dbReference>
<dbReference type="GO" id="GO:0048786">
    <property type="term" value="C:presynaptic active zone"/>
    <property type="evidence" value="ECO:0007669"/>
    <property type="project" value="TreeGrafter"/>
</dbReference>
<organism evidence="4 5">
    <name type="scientific">Ancylostoma duodenale</name>
    <dbReference type="NCBI Taxonomy" id="51022"/>
    <lineage>
        <taxon>Eukaryota</taxon>
        <taxon>Metazoa</taxon>
        <taxon>Ecdysozoa</taxon>
        <taxon>Nematoda</taxon>
        <taxon>Chromadorea</taxon>
        <taxon>Rhabditida</taxon>
        <taxon>Rhabditina</taxon>
        <taxon>Rhabditomorpha</taxon>
        <taxon>Strongyloidea</taxon>
        <taxon>Ancylostomatidae</taxon>
        <taxon>Ancylostomatinae</taxon>
        <taxon>Ancylostoma</taxon>
    </lineage>
</organism>
<evidence type="ECO:0000313" key="5">
    <source>
        <dbReference type="Proteomes" id="UP000054047"/>
    </source>
</evidence>
<dbReference type="PANTHER" id="PTHR12587:SF20">
    <property type="entry name" value="LIPRIN-ALPHA, ISOFORM E"/>
    <property type="match status" value="1"/>
</dbReference>
<keyword evidence="1" id="KW-0677">Repeat</keyword>
<sequence length="303" mass="34731">MSWNNGAMMCDVMPTISEDGVDNVTTNDDHSHDANIEQLMVNMLEDRDKLQEQLEQYKRQVEESNQRVRDLEKEKESLRRQFEMHTQHLPNAERNNTRLLLEHLECLVSRHERSLRVTVMKRQAQSPAGVSSEVEVLKALKSLFEHHKALDEKVRERLRVAMERVATLEEELTSKGEENSGLKARLAMVAAEAEEAQVKMWWKNSELEAQLSAAQKDTHACQEQLTKVKNQLHELANKDAAVRLNEEKVRSLQERLELAEKQLAQSLKKAESLPSVEAELQQRMEALTAAEQVCILGYKMGSA</sequence>
<dbReference type="OrthoDB" id="2132119at2759"/>
<keyword evidence="2" id="KW-0175">Coiled coil</keyword>
<protein>
    <recommendedName>
        <fullName evidence="3">Liprin-alpha CC2 domain-containing protein</fullName>
    </recommendedName>
</protein>
<feature type="domain" description="Liprin-alpha CC2" evidence="3">
    <location>
        <begin position="139"/>
        <end position="292"/>
    </location>
</feature>